<evidence type="ECO:0000313" key="2">
    <source>
        <dbReference type="EMBL" id="CAG9164486.1"/>
    </source>
</evidence>
<keyword evidence="3" id="KW-1185">Reference proteome</keyword>
<dbReference type="PANTHER" id="PTHR40943:SF1">
    <property type="entry name" value="CYTOPLASMIC PROTEIN"/>
    <property type="match status" value="1"/>
</dbReference>
<dbReference type="Gene3D" id="2.60.120.10">
    <property type="entry name" value="Jelly Rolls"/>
    <property type="match status" value="1"/>
</dbReference>
<proteinExistence type="predicted"/>
<dbReference type="InterPro" id="IPR011051">
    <property type="entry name" value="RmlC_Cupin_sf"/>
</dbReference>
<feature type="domain" description="(S)-ureidoglycine aminohydrolase cupin" evidence="1">
    <location>
        <begin position="61"/>
        <end position="128"/>
    </location>
</feature>
<organism evidence="2 3">
    <name type="scientific">Cupriavidus pampae</name>
    <dbReference type="NCBI Taxonomy" id="659251"/>
    <lineage>
        <taxon>Bacteria</taxon>
        <taxon>Pseudomonadati</taxon>
        <taxon>Pseudomonadota</taxon>
        <taxon>Betaproteobacteria</taxon>
        <taxon>Burkholderiales</taxon>
        <taxon>Burkholderiaceae</taxon>
        <taxon>Cupriavidus</taxon>
    </lineage>
</organism>
<dbReference type="Pfam" id="PF05899">
    <property type="entry name" value="Cupin_3"/>
    <property type="match status" value="1"/>
</dbReference>
<accession>A0ABN7XU10</accession>
<evidence type="ECO:0000313" key="3">
    <source>
        <dbReference type="Proteomes" id="UP000706525"/>
    </source>
</evidence>
<protein>
    <recommendedName>
        <fullName evidence="1">(S)-ureidoglycine aminohydrolase cupin domain-containing protein</fullName>
    </recommendedName>
</protein>
<gene>
    <name evidence="2" type="ORF">LMG32289_00829</name>
</gene>
<dbReference type="InterPro" id="IPR008579">
    <property type="entry name" value="UGlyAH_Cupin_dom"/>
</dbReference>
<dbReference type="InterPro" id="IPR014710">
    <property type="entry name" value="RmlC-like_jellyroll"/>
</dbReference>
<comment type="caution">
    <text evidence="2">The sequence shown here is derived from an EMBL/GenBank/DDBJ whole genome shotgun (WGS) entry which is preliminary data.</text>
</comment>
<dbReference type="CDD" id="cd02227">
    <property type="entry name" value="cupin_TM1112-like"/>
    <property type="match status" value="1"/>
</dbReference>
<sequence length="190" mass="21905">MSDDHVLAGPAFDRQQNMRDAGVFNRLDAMPMRPSPIDPAWIRSGRPVTRCADHSDALDTFAYTVVWDCTRSTFDWHFDSDETIYIVEGSVRVTDALGQTHTLNAGSIGYFPAHTRWLWEVDHYVRKVAFLRREVPFGLRFVTRLLTRLDLDGRVLRRLRAMRAARQESREPRKRVRPSTAALVLMSFAL</sequence>
<dbReference type="Proteomes" id="UP000706525">
    <property type="component" value="Unassembled WGS sequence"/>
</dbReference>
<dbReference type="PANTHER" id="PTHR40943">
    <property type="entry name" value="CYTOPLASMIC PROTEIN-RELATED"/>
    <property type="match status" value="1"/>
</dbReference>
<name>A0ABN7XU10_9BURK</name>
<dbReference type="SUPFAM" id="SSF51182">
    <property type="entry name" value="RmlC-like cupins"/>
    <property type="match status" value="1"/>
</dbReference>
<evidence type="ECO:0000259" key="1">
    <source>
        <dbReference type="Pfam" id="PF05899"/>
    </source>
</evidence>
<dbReference type="EMBL" id="CAJZAG010000001">
    <property type="protein sequence ID" value="CAG9164486.1"/>
    <property type="molecule type" value="Genomic_DNA"/>
</dbReference>
<dbReference type="RefSeq" id="WP_223982208.1">
    <property type="nucleotide sequence ID" value="NZ_CAJZAG010000001.1"/>
</dbReference>
<reference evidence="2 3" key="1">
    <citation type="submission" date="2021-08" db="EMBL/GenBank/DDBJ databases">
        <authorList>
            <person name="Peeters C."/>
        </authorList>
    </citation>
    <scope>NUCLEOTIDE SEQUENCE [LARGE SCALE GENOMIC DNA]</scope>
    <source>
        <strain evidence="2 3">LMG 32289</strain>
    </source>
</reference>